<sequence>MNLTGELEDDGRTLVLVRRFGVPIEDVWASLTDSDRLGRWFGTWTGDPASGQVSVVMNAEAEAGEPALFRVVACEPPRLLAVSADDEYGQWRLRAELTEADGGTTLTFRQTELDPKDLPDTGPGWEWYLDRLVAAVEGGEPPSLADFDADYVPLSEQYAELIPPGRPT</sequence>
<comment type="caution">
    <text evidence="3">The sequence shown here is derived from an EMBL/GenBank/DDBJ whole genome shotgun (WGS) entry which is preliminary data.</text>
</comment>
<accession>A0A9X2G7I1</accession>
<dbReference type="SUPFAM" id="SSF55961">
    <property type="entry name" value="Bet v1-like"/>
    <property type="match status" value="1"/>
</dbReference>
<dbReference type="CDD" id="cd08899">
    <property type="entry name" value="SRPBCC_CalC_Aha1-like_6"/>
    <property type="match status" value="1"/>
</dbReference>
<dbReference type="Pfam" id="PF08327">
    <property type="entry name" value="AHSA1"/>
    <property type="match status" value="1"/>
</dbReference>
<dbReference type="EMBL" id="JAMTCS010000015">
    <property type="protein sequence ID" value="MCP2267013.1"/>
    <property type="molecule type" value="Genomic_DNA"/>
</dbReference>
<name>A0A9X2G7I1_9MICO</name>
<evidence type="ECO:0000259" key="2">
    <source>
        <dbReference type="Pfam" id="PF08327"/>
    </source>
</evidence>
<dbReference type="Gene3D" id="3.30.530.20">
    <property type="match status" value="1"/>
</dbReference>
<protein>
    <submittedName>
        <fullName evidence="3">Conserved protein YndB, AHSA1/START domain</fullName>
    </submittedName>
</protein>
<dbReference type="AlphaFoldDB" id="A0A9X2G7I1"/>
<dbReference type="RefSeq" id="WP_253839343.1">
    <property type="nucleotide sequence ID" value="NZ_JAMTCS010000015.1"/>
</dbReference>
<dbReference type="InterPro" id="IPR013538">
    <property type="entry name" value="ASHA1/2-like_C"/>
</dbReference>
<reference evidence="3" key="1">
    <citation type="submission" date="2022-06" db="EMBL/GenBank/DDBJ databases">
        <title>Genomic Encyclopedia of Archaeal and Bacterial Type Strains, Phase II (KMG-II): from individual species to whole genera.</title>
        <authorList>
            <person name="Goeker M."/>
        </authorList>
    </citation>
    <scope>NUCLEOTIDE SEQUENCE</scope>
    <source>
        <strain evidence="3">DSM 26652</strain>
    </source>
</reference>
<keyword evidence="4" id="KW-1185">Reference proteome</keyword>
<dbReference type="Proteomes" id="UP001139493">
    <property type="component" value="Unassembled WGS sequence"/>
</dbReference>
<dbReference type="InterPro" id="IPR023393">
    <property type="entry name" value="START-like_dom_sf"/>
</dbReference>
<comment type="similarity">
    <text evidence="1">Belongs to the AHA1 family.</text>
</comment>
<organism evidence="3 4">
    <name type="scientific">Promicromonospora thailandica</name>
    <dbReference type="NCBI Taxonomy" id="765201"/>
    <lineage>
        <taxon>Bacteria</taxon>
        <taxon>Bacillati</taxon>
        <taxon>Actinomycetota</taxon>
        <taxon>Actinomycetes</taxon>
        <taxon>Micrococcales</taxon>
        <taxon>Promicromonosporaceae</taxon>
        <taxon>Promicromonospora</taxon>
    </lineage>
</organism>
<evidence type="ECO:0000313" key="3">
    <source>
        <dbReference type="EMBL" id="MCP2267013.1"/>
    </source>
</evidence>
<evidence type="ECO:0000313" key="4">
    <source>
        <dbReference type="Proteomes" id="UP001139493"/>
    </source>
</evidence>
<evidence type="ECO:0000256" key="1">
    <source>
        <dbReference type="ARBA" id="ARBA00006817"/>
    </source>
</evidence>
<proteinExistence type="inferred from homology"/>
<gene>
    <name evidence="3" type="ORF">APR03_004385</name>
</gene>
<feature type="domain" description="Activator of Hsp90 ATPase homologue 1/2-like C-terminal" evidence="2">
    <location>
        <begin position="22"/>
        <end position="137"/>
    </location>
</feature>